<gene>
    <name evidence="6" type="ORF">C4D60_Mb09t06180</name>
</gene>
<protein>
    <recommendedName>
        <fullName evidence="5">Myb-like domain-containing protein</fullName>
    </recommendedName>
</protein>
<proteinExistence type="predicted"/>
<keyword evidence="3" id="KW-0804">Transcription</keyword>
<dbReference type="CDD" id="cd00167">
    <property type="entry name" value="SANT"/>
    <property type="match status" value="1"/>
</dbReference>
<dbReference type="STRING" id="52838.A0A4V4H315"/>
<feature type="domain" description="Myb-like" evidence="5">
    <location>
        <begin position="28"/>
        <end position="80"/>
    </location>
</feature>
<name>A0A4V4H315_MUSBA</name>
<evidence type="ECO:0000313" key="7">
    <source>
        <dbReference type="Proteomes" id="UP000317650"/>
    </source>
</evidence>
<dbReference type="GO" id="GO:0005634">
    <property type="term" value="C:nucleus"/>
    <property type="evidence" value="ECO:0007669"/>
    <property type="project" value="UniProtKB-SubCell"/>
</dbReference>
<dbReference type="EMBL" id="PYDT01000010">
    <property type="protein sequence ID" value="THU46556.1"/>
    <property type="molecule type" value="Genomic_DNA"/>
</dbReference>
<dbReference type="InterPro" id="IPR044636">
    <property type="entry name" value="RADIALIS-like"/>
</dbReference>
<reference evidence="6 7" key="1">
    <citation type="journal article" date="2019" name="Nat. Plants">
        <title>Genome sequencing of Musa balbisiana reveals subgenome evolution and function divergence in polyploid bananas.</title>
        <authorList>
            <person name="Yao X."/>
        </authorList>
    </citation>
    <scope>NUCLEOTIDE SEQUENCE [LARGE SCALE GENOMIC DNA]</scope>
    <source>
        <strain evidence="7">cv. DH-PKW</strain>
        <tissue evidence="6">Leaves</tissue>
    </source>
</reference>
<dbReference type="SMART" id="SM00717">
    <property type="entry name" value="SANT"/>
    <property type="match status" value="1"/>
</dbReference>
<keyword evidence="7" id="KW-1185">Reference proteome</keyword>
<dbReference type="Proteomes" id="UP000317650">
    <property type="component" value="Chromosome 9"/>
</dbReference>
<keyword evidence="2" id="KW-0805">Transcription regulation</keyword>
<dbReference type="PANTHER" id="PTHR43952">
    <property type="entry name" value="MYB FAMILY TRANSCRIPTION FACTOR-RELATED"/>
    <property type="match status" value="1"/>
</dbReference>
<organism evidence="6 7">
    <name type="scientific">Musa balbisiana</name>
    <name type="common">Banana</name>
    <dbReference type="NCBI Taxonomy" id="52838"/>
    <lineage>
        <taxon>Eukaryota</taxon>
        <taxon>Viridiplantae</taxon>
        <taxon>Streptophyta</taxon>
        <taxon>Embryophyta</taxon>
        <taxon>Tracheophyta</taxon>
        <taxon>Spermatophyta</taxon>
        <taxon>Magnoliopsida</taxon>
        <taxon>Liliopsida</taxon>
        <taxon>Zingiberales</taxon>
        <taxon>Musaceae</taxon>
        <taxon>Musa</taxon>
    </lineage>
</organism>
<dbReference type="GO" id="GO:0003700">
    <property type="term" value="F:DNA-binding transcription factor activity"/>
    <property type="evidence" value="ECO:0007669"/>
    <property type="project" value="InterPro"/>
</dbReference>
<sequence>MPTHTIAGIAFRLLLPRLHRSGMASSSVSPSWTAKQNQMFENALTVYDKDTPDRWHNVARAVGGKSAEGVKRHYELLVEDILRIETGQLPHAHYPSLLLCPRRQDEVSISWSEAKKSELEDTGIPDLITGHPLLFICIFSSPLFRSTLLHMPTADMKPCLVL</sequence>
<comment type="subcellular location">
    <subcellularLocation>
        <location evidence="1">Nucleus</location>
    </subcellularLocation>
</comment>
<accession>A0A4V4H315</accession>
<dbReference type="InterPro" id="IPR001005">
    <property type="entry name" value="SANT/Myb"/>
</dbReference>
<evidence type="ECO:0000256" key="1">
    <source>
        <dbReference type="ARBA" id="ARBA00004123"/>
    </source>
</evidence>
<evidence type="ECO:0000256" key="4">
    <source>
        <dbReference type="ARBA" id="ARBA00023242"/>
    </source>
</evidence>
<evidence type="ECO:0000256" key="3">
    <source>
        <dbReference type="ARBA" id="ARBA00023163"/>
    </source>
</evidence>
<evidence type="ECO:0000259" key="5">
    <source>
        <dbReference type="SMART" id="SM00717"/>
    </source>
</evidence>
<evidence type="ECO:0000313" key="6">
    <source>
        <dbReference type="EMBL" id="THU46556.1"/>
    </source>
</evidence>
<dbReference type="AlphaFoldDB" id="A0A4V4H315"/>
<comment type="caution">
    <text evidence="6">The sequence shown here is derived from an EMBL/GenBank/DDBJ whole genome shotgun (WGS) entry which is preliminary data.</text>
</comment>
<dbReference type="FunFam" id="1.10.10.60:FF:000154">
    <property type="entry name" value="Transcription factor SRM1"/>
    <property type="match status" value="1"/>
</dbReference>
<dbReference type="InterPro" id="IPR009057">
    <property type="entry name" value="Homeodomain-like_sf"/>
</dbReference>
<dbReference type="SUPFAM" id="SSF46689">
    <property type="entry name" value="Homeodomain-like"/>
    <property type="match status" value="1"/>
</dbReference>
<keyword evidence="4" id="KW-0539">Nucleus</keyword>
<evidence type="ECO:0000256" key="2">
    <source>
        <dbReference type="ARBA" id="ARBA00023015"/>
    </source>
</evidence>
<dbReference type="PANTHER" id="PTHR43952:SF80">
    <property type="entry name" value="PROTEIN RADIALIS-LIKE 3"/>
    <property type="match status" value="1"/>
</dbReference>
<dbReference type="Gene3D" id="1.10.10.60">
    <property type="entry name" value="Homeodomain-like"/>
    <property type="match status" value="1"/>
</dbReference>